<name>A0ABZ0IJY4_9BACT</name>
<gene>
    <name evidence="1" type="ORF">RT717_17055</name>
</gene>
<sequence>MAFFDQLYQKLFNNQVSETSLILQEVIVRNEKYLQGYEQWKLDGRAAKMISDYSRSYHFKKAGVQSEPNVHVFASSASNGFALTYSPDFDKQEFQFLFDYLADISKTLGYRQVNSDVTITEKNDTVETREKHYLKPPIGAADQLSKQLFGNILVEHILIDDQPSYIKLLANIYFDRQYEPAEDHRELISHLFTID</sequence>
<reference evidence="1 2" key="1">
    <citation type="journal article" date="2023" name="Microbiol. Resour. Announc.">
        <title>Complete Genome Sequence of Imperialibacter roseus strain P4T.</title>
        <authorList>
            <person name="Tizabi D.R."/>
            <person name="Bachvaroff T."/>
            <person name="Hill R.T."/>
        </authorList>
    </citation>
    <scope>NUCLEOTIDE SEQUENCE [LARGE SCALE GENOMIC DNA]</scope>
    <source>
        <strain evidence="1 2">P4T</strain>
    </source>
</reference>
<dbReference type="Proteomes" id="UP001302349">
    <property type="component" value="Chromosome"/>
</dbReference>
<keyword evidence="2" id="KW-1185">Reference proteome</keyword>
<proteinExistence type="predicted"/>
<accession>A0ABZ0IJY4</accession>
<organism evidence="1 2">
    <name type="scientific">Imperialibacter roseus</name>
    <dbReference type="NCBI Taxonomy" id="1324217"/>
    <lineage>
        <taxon>Bacteria</taxon>
        <taxon>Pseudomonadati</taxon>
        <taxon>Bacteroidota</taxon>
        <taxon>Cytophagia</taxon>
        <taxon>Cytophagales</taxon>
        <taxon>Flammeovirgaceae</taxon>
        <taxon>Imperialibacter</taxon>
    </lineage>
</organism>
<dbReference type="EMBL" id="CP136051">
    <property type="protein sequence ID" value="WOK04793.1"/>
    <property type="molecule type" value="Genomic_DNA"/>
</dbReference>
<evidence type="ECO:0000313" key="1">
    <source>
        <dbReference type="EMBL" id="WOK04793.1"/>
    </source>
</evidence>
<evidence type="ECO:0000313" key="2">
    <source>
        <dbReference type="Proteomes" id="UP001302349"/>
    </source>
</evidence>
<protein>
    <submittedName>
        <fullName evidence="1">Uncharacterized protein</fullName>
    </submittedName>
</protein>
<dbReference type="RefSeq" id="WP_317487593.1">
    <property type="nucleotide sequence ID" value="NZ_CP136051.1"/>
</dbReference>